<organism evidence="1">
    <name type="scientific">Trepomonas sp. PC1</name>
    <dbReference type="NCBI Taxonomy" id="1076344"/>
    <lineage>
        <taxon>Eukaryota</taxon>
        <taxon>Metamonada</taxon>
        <taxon>Diplomonadida</taxon>
        <taxon>Hexamitidae</taxon>
        <taxon>Hexamitinae</taxon>
        <taxon>Trepomonas</taxon>
    </lineage>
</organism>
<accession>A0A146K2C0</accession>
<dbReference type="AlphaFoldDB" id="A0A146K2C0"/>
<protein>
    <submittedName>
        <fullName evidence="1">Uncharacterized protein</fullName>
    </submittedName>
</protein>
<gene>
    <name evidence="1" type="ORF">TPC1_30659</name>
</gene>
<proteinExistence type="predicted"/>
<feature type="non-terminal residue" evidence="1">
    <location>
        <position position="1"/>
    </location>
</feature>
<sequence>ENNQQFDAKFTAETKIQTVFNLITKKCNIFEENLIVLYNNVQLKASQILGDITNDQQIKLDIQGNYNIPNFKVHPQLKELAQNKELFHQKHQGQRGQNIINQYIEQAYMLEPYRNDIEKLRRVFLQSKCVETSLPLSSKDKYLNIALKQAQNQQQFEQFLVSAGKELENQLRQALKAEDLSVSDLRLKLLSQFSKLNESEFQQMIQEENKMMTMLAKLAGNEQMFRQFVLQAGESYLAIKRQLKCDTDEQVRQKLIQQYQQLQKKTKDGLNMAAILEAQVCATDDDLWAAFTKSISYQDYYGPFERAGKLLNSEQMRNMAVLFDVPAVNRQKLDFLFQVNVFQPDFQVLERFGLGKWILQAEQLKSALLMLKFPCELLICSFDSDLFEKHPNSFKTEFLRHRNEIFGAFSGHKTELENVFSTFQNGFQAGQMRLTTILGGMFLFQELKTDFARFNGLIQQFVQFQGEKELNQQEKIVLEELADLGVELDEKELIKMIRRHGGDIDKIYEEIYK</sequence>
<evidence type="ECO:0000313" key="1">
    <source>
        <dbReference type="EMBL" id="JAP89846.1"/>
    </source>
</evidence>
<reference evidence="1" key="1">
    <citation type="submission" date="2015-07" db="EMBL/GenBank/DDBJ databases">
        <title>Adaptation to a free-living lifestyle via gene acquisitions in the diplomonad Trepomonas sp. PC1.</title>
        <authorList>
            <person name="Xu F."/>
            <person name="Jerlstrom-Hultqvist J."/>
            <person name="Kolisko M."/>
            <person name="Simpson A.G.B."/>
            <person name="Roger A.J."/>
            <person name="Svard S.G."/>
            <person name="Andersson J.O."/>
        </authorList>
    </citation>
    <scope>NUCLEOTIDE SEQUENCE</scope>
    <source>
        <strain evidence="1">PC1</strain>
    </source>
</reference>
<name>A0A146K2C0_9EUKA</name>
<dbReference type="EMBL" id="GDID01006760">
    <property type="protein sequence ID" value="JAP89846.1"/>
    <property type="molecule type" value="Transcribed_RNA"/>
</dbReference>